<evidence type="ECO:0000313" key="3">
    <source>
        <dbReference type="Proteomes" id="UP000769528"/>
    </source>
</evidence>
<dbReference type="AlphaFoldDB" id="A0A9P8P958"/>
<sequence>MPKFKQVDVFTSVNFKGNPVAVFFDADNLTDKELQSIANWTNLSETTFVLEPTNPKADYRVRIFTPIDELPFAGHPTIGTSHAVIQAGLVKPNDDGIIVQESAVGLVSVKVKDGGLQFKLPFYKHEIYDLNSDLIKGIIKSLGSTTEKVKRVVLVEDGPRWLTIQFNDGEDVKELKTDSTSLIQISQKSGLDGFSCFGKFSANSHDLIDQSLTYEARNFVVFGSYVVEDPVCGSGAGADSSLLAEFEDFEGDLTIRQGRNLGRNGIIKVSVTKQQNGDNSRTIYVGGNAVTVLDGNY</sequence>
<reference evidence="2" key="1">
    <citation type="journal article" date="2021" name="Open Biol.">
        <title>Shared evolutionary footprints suggest mitochondrial oxidative damage underlies multiple complex I losses in fungi.</title>
        <authorList>
            <person name="Schikora-Tamarit M.A."/>
            <person name="Marcet-Houben M."/>
            <person name="Nosek J."/>
            <person name="Gabaldon T."/>
        </authorList>
    </citation>
    <scope>NUCLEOTIDE SEQUENCE</scope>
    <source>
        <strain evidence="2">CBS6341</strain>
    </source>
</reference>
<dbReference type="PANTHER" id="PTHR13774">
    <property type="entry name" value="PHENAZINE BIOSYNTHESIS PROTEIN"/>
    <property type="match status" value="1"/>
</dbReference>
<protein>
    <submittedName>
        <fullName evidence="2">Uncharacterized protein</fullName>
    </submittedName>
</protein>
<dbReference type="GO" id="GO:0016853">
    <property type="term" value="F:isomerase activity"/>
    <property type="evidence" value="ECO:0007669"/>
    <property type="project" value="TreeGrafter"/>
</dbReference>
<evidence type="ECO:0000313" key="2">
    <source>
        <dbReference type="EMBL" id="KAH3667092.1"/>
    </source>
</evidence>
<reference evidence="2" key="2">
    <citation type="submission" date="2021-01" db="EMBL/GenBank/DDBJ databases">
        <authorList>
            <person name="Schikora-Tamarit M.A."/>
        </authorList>
    </citation>
    <scope>NUCLEOTIDE SEQUENCE</scope>
    <source>
        <strain evidence="2">CBS6341</strain>
    </source>
</reference>
<organism evidence="2 3">
    <name type="scientific">Wickerhamomyces mucosus</name>
    <dbReference type="NCBI Taxonomy" id="1378264"/>
    <lineage>
        <taxon>Eukaryota</taxon>
        <taxon>Fungi</taxon>
        <taxon>Dikarya</taxon>
        <taxon>Ascomycota</taxon>
        <taxon>Saccharomycotina</taxon>
        <taxon>Saccharomycetes</taxon>
        <taxon>Phaffomycetales</taxon>
        <taxon>Wickerhamomycetaceae</taxon>
        <taxon>Wickerhamomyces</taxon>
    </lineage>
</organism>
<dbReference type="Proteomes" id="UP000769528">
    <property type="component" value="Unassembled WGS sequence"/>
</dbReference>
<name>A0A9P8P958_9ASCO</name>
<dbReference type="NCBIfam" id="TIGR00654">
    <property type="entry name" value="PhzF_family"/>
    <property type="match status" value="1"/>
</dbReference>
<accession>A0A9P8P958</accession>
<dbReference type="GO" id="GO:0005737">
    <property type="term" value="C:cytoplasm"/>
    <property type="evidence" value="ECO:0007669"/>
    <property type="project" value="TreeGrafter"/>
</dbReference>
<dbReference type="SUPFAM" id="SSF54506">
    <property type="entry name" value="Diaminopimelate epimerase-like"/>
    <property type="match status" value="1"/>
</dbReference>
<keyword evidence="3" id="KW-1185">Reference proteome</keyword>
<gene>
    <name evidence="2" type="ORF">WICMUC_005439</name>
</gene>
<dbReference type="OrthoDB" id="75169at2759"/>
<dbReference type="EMBL" id="JAEUBF010001392">
    <property type="protein sequence ID" value="KAH3667092.1"/>
    <property type="molecule type" value="Genomic_DNA"/>
</dbReference>
<dbReference type="PIRSF" id="PIRSF016184">
    <property type="entry name" value="PhzC_PhzF"/>
    <property type="match status" value="1"/>
</dbReference>
<dbReference type="PANTHER" id="PTHR13774:SF32">
    <property type="entry name" value="ANTISENSE-ENHANCING SEQUENCE 1"/>
    <property type="match status" value="1"/>
</dbReference>
<dbReference type="Gene3D" id="3.10.310.10">
    <property type="entry name" value="Diaminopimelate Epimerase, Chain A, domain 1"/>
    <property type="match status" value="2"/>
</dbReference>
<dbReference type="InterPro" id="IPR003719">
    <property type="entry name" value="Phenazine_PhzF-like"/>
</dbReference>
<dbReference type="Pfam" id="PF02567">
    <property type="entry name" value="PhzC-PhzF"/>
    <property type="match status" value="1"/>
</dbReference>
<feature type="active site" evidence="1">
    <location>
        <position position="45"/>
    </location>
</feature>
<comment type="caution">
    <text evidence="2">The sequence shown here is derived from an EMBL/GenBank/DDBJ whole genome shotgun (WGS) entry which is preliminary data.</text>
</comment>
<evidence type="ECO:0000256" key="1">
    <source>
        <dbReference type="PIRSR" id="PIRSR016184-1"/>
    </source>
</evidence>
<proteinExistence type="predicted"/>